<sequence>MRQQGLDGVVELRQEGGARRAEQVVAIHHLVIRKHCAGPGSARHEEKHFGQQKDRITLHTKINLLDLRSIANFSMTAWDDPPDGRQLKTYRERTNDARLPRMKTPRPEGTRREDLG</sequence>
<evidence type="ECO:0000256" key="1">
    <source>
        <dbReference type="SAM" id="MobiDB-lite"/>
    </source>
</evidence>
<evidence type="ECO:0000313" key="2">
    <source>
        <dbReference type="EMBL" id="GLS05677.1"/>
    </source>
</evidence>
<reference evidence="3" key="1">
    <citation type="journal article" date="2019" name="Int. J. Syst. Evol. Microbiol.">
        <title>The Global Catalogue of Microorganisms (GCM) 10K type strain sequencing project: providing services to taxonomists for standard genome sequencing and annotation.</title>
        <authorList>
            <consortium name="The Broad Institute Genomics Platform"/>
            <consortium name="The Broad Institute Genome Sequencing Center for Infectious Disease"/>
            <person name="Wu L."/>
            <person name="Ma J."/>
        </authorList>
    </citation>
    <scope>NUCLEOTIDE SEQUENCE [LARGE SCALE GENOMIC DNA]</scope>
    <source>
        <strain evidence="3">NBRC 104970</strain>
    </source>
</reference>
<gene>
    <name evidence="2" type="ORF">GCM10007860_28340</name>
</gene>
<protein>
    <recommendedName>
        <fullName evidence="4">Transposase</fullName>
    </recommendedName>
</protein>
<comment type="caution">
    <text evidence="2">The sequence shown here is derived from an EMBL/GenBank/DDBJ whole genome shotgun (WGS) entry which is preliminary data.</text>
</comment>
<organism evidence="2 3">
    <name type="scientific">Chitiniphilus shinanonensis</name>
    <dbReference type="NCBI Taxonomy" id="553088"/>
    <lineage>
        <taxon>Bacteria</taxon>
        <taxon>Pseudomonadati</taxon>
        <taxon>Pseudomonadota</taxon>
        <taxon>Betaproteobacteria</taxon>
        <taxon>Neisseriales</taxon>
        <taxon>Chitinibacteraceae</taxon>
        <taxon>Chitiniphilus</taxon>
    </lineage>
</organism>
<dbReference type="Proteomes" id="UP001156836">
    <property type="component" value="Unassembled WGS sequence"/>
</dbReference>
<feature type="compositionally biased region" description="Basic and acidic residues" evidence="1">
    <location>
        <begin position="82"/>
        <end position="116"/>
    </location>
</feature>
<evidence type="ECO:0000313" key="3">
    <source>
        <dbReference type="Proteomes" id="UP001156836"/>
    </source>
</evidence>
<keyword evidence="3" id="KW-1185">Reference proteome</keyword>
<proteinExistence type="predicted"/>
<accession>A0ABQ6BZL5</accession>
<evidence type="ECO:0008006" key="4">
    <source>
        <dbReference type="Google" id="ProtNLM"/>
    </source>
</evidence>
<dbReference type="EMBL" id="BSOZ01000059">
    <property type="protein sequence ID" value="GLS05677.1"/>
    <property type="molecule type" value="Genomic_DNA"/>
</dbReference>
<feature type="region of interest" description="Disordered" evidence="1">
    <location>
        <begin position="77"/>
        <end position="116"/>
    </location>
</feature>
<name>A0ABQ6BZL5_9NEIS</name>